<dbReference type="InterPro" id="IPR000488">
    <property type="entry name" value="Death_dom"/>
</dbReference>
<feature type="region of interest" description="Disordered" evidence="1">
    <location>
        <begin position="83"/>
        <end position="113"/>
    </location>
</feature>
<evidence type="ECO:0000313" key="3">
    <source>
        <dbReference type="EMBL" id="KAK2154994.1"/>
    </source>
</evidence>
<accession>A0AAD9JL00</accession>
<dbReference type="Proteomes" id="UP001208570">
    <property type="component" value="Unassembled WGS sequence"/>
</dbReference>
<proteinExistence type="predicted"/>
<evidence type="ECO:0000259" key="2">
    <source>
        <dbReference type="PROSITE" id="PS50017"/>
    </source>
</evidence>
<reference evidence="3" key="1">
    <citation type="journal article" date="2023" name="Mol. Biol. Evol.">
        <title>Third-Generation Sequencing Reveals the Adaptive Role of the Epigenome in Three Deep-Sea Polychaetes.</title>
        <authorList>
            <person name="Perez M."/>
            <person name="Aroh O."/>
            <person name="Sun Y."/>
            <person name="Lan Y."/>
            <person name="Juniper S.K."/>
            <person name="Young C.R."/>
            <person name="Angers B."/>
            <person name="Qian P.Y."/>
        </authorList>
    </citation>
    <scope>NUCLEOTIDE SEQUENCE</scope>
    <source>
        <strain evidence="3">P08H-3</strain>
    </source>
</reference>
<dbReference type="Gene3D" id="1.10.533.10">
    <property type="entry name" value="Death Domain, Fas"/>
    <property type="match status" value="1"/>
</dbReference>
<dbReference type="InterPro" id="IPR011029">
    <property type="entry name" value="DEATH-like_dom_sf"/>
</dbReference>
<dbReference type="SUPFAM" id="SSF47986">
    <property type="entry name" value="DEATH domain"/>
    <property type="match status" value="1"/>
</dbReference>
<dbReference type="Pfam" id="PF00531">
    <property type="entry name" value="Death"/>
    <property type="match status" value="1"/>
</dbReference>
<keyword evidence="4" id="KW-1185">Reference proteome</keyword>
<dbReference type="PROSITE" id="PS50017">
    <property type="entry name" value="DEATH_DOMAIN"/>
    <property type="match status" value="1"/>
</dbReference>
<organism evidence="3 4">
    <name type="scientific">Paralvinella palmiformis</name>
    <dbReference type="NCBI Taxonomy" id="53620"/>
    <lineage>
        <taxon>Eukaryota</taxon>
        <taxon>Metazoa</taxon>
        <taxon>Spiralia</taxon>
        <taxon>Lophotrochozoa</taxon>
        <taxon>Annelida</taxon>
        <taxon>Polychaeta</taxon>
        <taxon>Sedentaria</taxon>
        <taxon>Canalipalpata</taxon>
        <taxon>Terebellida</taxon>
        <taxon>Terebelliformia</taxon>
        <taxon>Alvinellidae</taxon>
        <taxon>Paralvinella</taxon>
    </lineage>
</organism>
<protein>
    <recommendedName>
        <fullName evidence="2">Death domain-containing protein</fullName>
    </recommendedName>
</protein>
<dbReference type="EMBL" id="JAODUP010000251">
    <property type="protein sequence ID" value="KAK2154994.1"/>
    <property type="molecule type" value="Genomic_DNA"/>
</dbReference>
<dbReference type="AlphaFoldDB" id="A0AAD9JL00"/>
<feature type="compositionally biased region" description="Polar residues" evidence="1">
    <location>
        <begin position="90"/>
        <end position="113"/>
    </location>
</feature>
<name>A0AAD9JL00_9ANNE</name>
<dbReference type="GO" id="GO:0007165">
    <property type="term" value="P:signal transduction"/>
    <property type="evidence" value="ECO:0007669"/>
    <property type="project" value="InterPro"/>
</dbReference>
<comment type="caution">
    <text evidence="3">The sequence shown here is derived from an EMBL/GenBank/DDBJ whole genome shotgun (WGS) entry which is preliminary data.</text>
</comment>
<feature type="domain" description="Death" evidence="2">
    <location>
        <begin position="1"/>
        <end position="78"/>
    </location>
</feature>
<sequence length="113" mass="13345">MSLGDEWLRVAEHLNVKRQRIQAILRNNIHGDDDDVKYDMLLTWIKKVPRKFNKTDILINALMYANRSDLVSELRDQEREYQIRRRNEMGSRQSVRSATNTVRSNSSRSLNGQ</sequence>
<gene>
    <name evidence="3" type="ORF">LSH36_251g00014</name>
</gene>
<evidence type="ECO:0000313" key="4">
    <source>
        <dbReference type="Proteomes" id="UP001208570"/>
    </source>
</evidence>
<evidence type="ECO:0000256" key="1">
    <source>
        <dbReference type="SAM" id="MobiDB-lite"/>
    </source>
</evidence>